<name>A0A4R4VWD2_9PSEU</name>
<dbReference type="OrthoDB" id="8026818at2"/>
<keyword evidence="2" id="KW-1185">Reference proteome</keyword>
<dbReference type="EMBL" id="SMKS01000028">
    <property type="protein sequence ID" value="TDD04730.1"/>
    <property type="molecule type" value="Genomic_DNA"/>
</dbReference>
<protein>
    <recommendedName>
        <fullName evidence="3">ANTAR domain-containing protein</fullName>
    </recommendedName>
</protein>
<reference evidence="1 2" key="1">
    <citation type="submission" date="2019-03" db="EMBL/GenBank/DDBJ databases">
        <title>Draft genome sequences of novel Actinobacteria.</title>
        <authorList>
            <person name="Sahin N."/>
            <person name="Ay H."/>
            <person name="Saygin H."/>
        </authorList>
    </citation>
    <scope>NUCLEOTIDE SEQUENCE [LARGE SCALE GENOMIC DNA]</scope>
    <source>
        <strain evidence="1 2">16K309</strain>
    </source>
</reference>
<dbReference type="RefSeq" id="WP_132675878.1">
    <property type="nucleotide sequence ID" value="NZ_SMKS01000028.1"/>
</dbReference>
<gene>
    <name evidence="1" type="ORF">E1181_16930</name>
</gene>
<evidence type="ECO:0000313" key="2">
    <source>
        <dbReference type="Proteomes" id="UP000295674"/>
    </source>
</evidence>
<accession>A0A4R4VWD2</accession>
<evidence type="ECO:0000313" key="1">
    <source>
        <dbReference type="EMBL" id="TDD04730.1"/>
    </source>
</evidence>
<dbReference type="AlphaFoldDB" id="A0A4R4VWD2"/>
<proteinExistence type="predicted"/>
<sequence length="171" mass="18323">MRRLLTRFADEVDGSAALFDAAGKPIASAPDRALPEAVVDTARRVRLGSYRSVVERDGHDQLAAFAISGEPEAPTLALAGSALDRFTSEPRRTDPLRVLALTWQAQHAHERSRRVEAANDQVGEAVSHLLMDGGLATAHRTAEALRELVAKANADIGRISAGISTVLPLRD</sequence>
<organism evidence="1 2">
    <name type="scientific">Saccharopolyspora terrae</name>
    <dbReference type="NCBI Taxonomy" id="2530384"/>
    <lineage>
        <taxon>Bacteria</taxon>
        <taxon>Bacillati</taxon>
        <taxon>Actinomycetota</taxon>
        <taxon>Actinomycetes</taxon>
        <taxon>Pseudonocardiales</taxon>
        <taxon>Pseudonocardiaceae</taxon>
        <taxon>Saccharopolyspora</taxon>
    </lineage>
</organism>
<dbReference type="Proteomes" id="UP000295674">
    <property type="component" value="Unassembled WGS sequence"/>
</dbReference>
<evidence type="ECO:0008006" key="3">
    <source>
        <dbReference type="Google" id="ProtNLM"/>
    </source>
</evidence>
<comment type="caution">
    <text evidence="1">The sequence shown here is derived from an EMBL/GenBank/DDBJ whole genome shotgun (WGS) entry which is preliminary data.</text>
</comment>